<comment type="caution">
    <text evidence="2">The sequence shown here is derived from an EMBL/GenBank/DDBJ whole genome shotgun (WGS) entry which is preliminary data.</text>
</comment>
<dbReference type="Proteomes" id="UP001266305">
    <property type="component" value="Unassembled WGS sequence"/>
</dbReference>
<evidence type="ECO:0000256" key="1">
    <source>
        <dbReference type="SAM" id="MobiDB-lite"/>
    </source>
</evidence>
<gene>
    <name evidence="2" type="ORF">P7K49_012532</name>
</gene>
<sequence length="139" mass="15864">MSDSKERRSRGVPKEVADNQDTYSLADAVEQVAKQQQSQASEIEKNKKVLFNLQVEKREGKKKLKEEEEEEEEEASSTKSMEGDSRGEIRRELPPCGRGFQRAGNLAQVREHGLLSWEKPPPSPRPWANERSSLELTQE</sequence>
<feature type="compositionally biased region" description="Basic and acidic residues" evidence="1">
    <location>
        <begin position="81"/>
        <end position="93"/>
    </location>
</feature>
<dbReference type="EMBL" id="JASSZA010000005">
    <property type="protein sequence ID" value="KAK2112785.1"/>
    <property type="molecule type" value="Genomic_DNA"/>
</dbReference>
<evidence type="ECO:0000313" key="2">
    <source>
        <dbReference type="EMBL" id="KAK2112785.1"/>
    </source>
</evidence>
<keyword evidence="3" id="KW-1185">Reference proteome</keyword>
<reference evidence="2 3" key="1">
    <citation type="submission" date="2023-05" db="EMBL/GenBank/DDBJ databases">
        <title>B98-5 Cell Line De Novo Hybrid Assembly: An Optical Mapping Approach.</title>
        <authorList>
            <person name="Kananen K."/>
            <person name="Auerbach J.A."/>
            <person name="Kautto E."/>
            <person name="Blachly J.S."/>
        </authorList>
    </citation>
    <scope>NUCLEOTIDE SEQUENCE [LARGE SCALE GENOMIC DNA]</scope>
    <source>
        <strain evidence="2">B95-8</strain>
        <tissue evidence="2">Cell line</tissue>
    </source>
</reference>
<accession>A0ABQ9VUH5</accession>
<feature type="region of interest" description="Disordered" evidence="1">
    <location>
        <begin position="1"/>
        <end position="23"/>
    </location>
</feature>
<organism evidence="2 3">
    <name type="scientific">Saguinus oedipus</name>
    <name type="common">Cotton-top tamarin</name>
    <name type="synonym">Oedipomidas oedipus</name>
    <dbReference type="NCBI Taxonomy" id="9490"/>
    <lineage>
        <taxon>Eukaryota</taxon>
        <taxon>Metazoa</taxon>
        <taxon>Chordata</taxon>
        <taxon>Craniata</taxon>
        <taxon>Vertebrata</taxon>
        <taxon>Euteleostomi</taxon>
        <taxon>Mammalia</taxon>
        <taxon>Eutheria</taxon>
        <taxon>Euarchontoglires</taxon>
        <taxon>Primates</taxon>
        <taxon>Haplorrhini</taxon>
        <taxon>Platyrrhini</taxon>
        <taxon>Cebidae</taxon>
        <taxon>Callitrichinae</taxon>
        <taxon>Saguinus</taxon>
    </lineage>
</organism>
<name>A0ABQ9VUH5_SAGOE</name>
<proteinExistence type="predicted"/>
<feature type="compositionally biased region" description="Polar residues" evidence="1">
    <location>
        <begin position="130"/>
        <end position="139"/>
    </location>
</feature>
<feature type="region of interest" description="Disordered" evidence="1">
    <location>
        <begin position="36"/>
        <end position="139"/>
    </location>
</feature>
<evidence type="ECO:0000313" key="3">
    <source>
        <dbReference type="Proteomes" id="UP001266305"/>
    </source>
</evidence>
<protein>
    <submittedName>
        <fullName evidence="2">Uncharacterized protein</fullName>
    </submittedName>
</protein>